<feature type="domain" description="LysM" evidence="4">
    <location>
        <begin position="412"/>
        <end position="462"/>
    </location>
</feature>
<evidence type="ECO:0000313" key="6">
    <source>
        <dbReference type="Proteomes" id="UP000235786"/>
    </source>
</evidence>
<dbReference type="InterPro" id="IPR052210">
    <property type="entry name" value="LysM1-like"/>
</dbReference>
<evidence type="ECO:0000313" key="5">
    <source>
        <dbReference type="EMBL" id="PMD47149.1"/>
    </source>
</evidence>
<keyword evidence="1" id="KW-0147">Chitin-binding</keyword>
<keyword evidence="2" id="KW-0732">Signal</keyword>
<dbReference type="PANTHER" id="PTHR34997:SF2">
    <property type="entry name" value="LYSM DOMAIN-CONTAINING PROTEIN-RELATED"/>
    <property type="match status" value="1"/>
</dbReference>
<keyword evidence="6" id="KW-1185">Reference proteome</keyword>
<organism evidence="5 6">
    <name type="scientific">Hyaloscypha variabilis (strain UAMH 11265 / GT02V1 / F)</name>
    <name type="common">Meliniomyces variabilis</name>
    <dbReference type="NCBI Taxonomy" id="1149755"/>
    <lineage>
        <taxon>Eukaryota</taxon>
        <taxon>Fungi</taxon>
        <taxon>Dikarya</taxon>
        <taxon>Ascomycota</taxon>
        <taxon>Pezizomycotina</taxon>
        <taxon>Leotiomycetes</taxon>
        <taxon>Helotiales</taxon>
        <taxon>Hyaloscyphaceae</taxon>
        <taxon>Hyaloscypha</taxon>
        <taxon>Hyaloscypha variabilis</taxon>
    </lineage>
</organism>
<dbReference type="Gene3D" id="3.10.350.10">
    <property type="entry name" value="LysM domain"/>
    <property type="match status" value="5"/>
</dbReference>
<name>A0A2J6S8Q7_HYAVF</name>
<dbReference type="Proteomes" id="UP000235786">
    <property type="component" value="Unassembled WGS sequence"/>
</dbReference>
<reference evidence="5 6" key="1">
    <citation type="submission" date="2016-04" db="EMBL/GenBank/DDBJ databases">
        <title>A degradative enzymes factory behind the ericoid mycorrhizal symbiosis.</title>
        <authorList>
            <consortium name="DOE Joint Genome Institute"/>
            <person name="Martino E."/>
            <person name="Morin E."/>
            <person name="Grelet G."/>
            <person name="Kuo A."/>
            <person name="Kohler A."/>
            <person name="Daghino S."/>
            <person name="Barry K."/>
            <person name="Choi C."/>
            <person name="Cichocki N."/>
            <person name="Clum A."/>
            <person name="Copeland A."/>
            <person name="Hainaut M."/>
            <person name="Haridas S."/>
            <person name="Labutti K."/>
            <person name="Lindquist E."/>
            <person name="Lipzen A."/>
            <person name="Khouja H.-R."/>
            <person name="Murat C."/>
            <person name="Ohm R."/>
            <person name="Olson A."/>
            <person name="Spatafora J."/>
            <person name="Veneault-Fourrey C."/>
            <person name="Henrissat B."/>
            <person name="Grigoriev I."/>
            <person name="Martin F."/>
            <person name="Perotto S."/>
        </authorList>
    </citation>
    <scope>NUCLEOTIDE SEQUENCE [LARGE SCALE GENOMIC DNA]</scope>
    <source>
        <strain evidence="5 6">F</strain>
    </source>
</reference>
<feature type="domain" description="LysM" evidence="4">
    <location>
        <begin position="577"/>
        <end position="627"/>
    </location>
</feature>
<accession>A0A2J6S8Q7</accession>
<dbReference type="EMBL" id="KZ613938">
    <property type="protein sequence ID" value="PMD47149.1"/>
    <property type="molecule type" value="Genomic_DNA"/>
</dbReference>
<evidence type="ECO:0000256" key="2">
    <source>
        <dbReference type="ARBA" id="ARBA00022729"/>
    </source>
</evidence>
<dbReference type="OrthoDB" id="5985073at2759"/>
<dbReference type="STRING" id="1149755.A0A2J6S8Q7"/>
<sequence>MSSAQSNSSFNLYPSGLDPVKLSAALNISTDCLAALNETVDDCDQTLFQMASNFDDYWWQDDNITALCSGNCSQNAGAWFDALGDPCFEEYVIAYGKSIPASSVPLRYTDGLNIVCLTSEPLDDPTHPWCLTESQDWVGSDIVRADCSVNPSDPTCGGNSSAIPSENVRMANLYNDTILCDNCFVGLLWNRIQSVFLADTDHSDYLIGQLQDIQDVCSTQLPEVTIRNIGPYQAAPVTTTTPTSSTPAAATTCAGQTVSSGSGCNSLSSTYGVTTGDLQTLTGNSSCQITSAVCLPSACTLELISTNQTCTTMAAALNITSVQFLSWNRNVMGLCDSLTTGQYVCGSAPGTNTTYALPTPPLGTAADAGNQQRGGAGGIVTPTTTATSLANSVSGGTAPSPTQDGLVSGCNNYALVPAGDGCVDFAKSVGITLAQLYAWNPVLGLNGANCTTKLWASEYYCIGVWPTTTSVTAAGPTQTGITTSCNLYAEAIADDTCDVFAARNSISEAQLYAWNSVLGSTGQNCQTLLWAQEYYCVGISAPAVSTTTTTTSSVASTSTGVTAPGPTQTGIISNCNAFAEAISGDSCDAFATRNNITDADLYAWNTVLGTGGANCGTLLWAQEYYCVSISALGPTQAGIASNCNNFAAAISGDSCDAFATRNGITDANLYTWNPVLGTNGANCGTLLWAEEYYCIGVS</sequence>
<feature type="domain" description="LysM" evidence="4">
    <location>
        <begin position="300"/>
        <end position="346"/>
    </location>
</feature>
<evidence type="ECO:0000256" key="3">
    <source>
        <dbReference type="ARBA" id="ARBA00023026"/>
    </source>
</evidence>
<keyword evidence="3" id="KW-0843">Virulence</keyword>
<dbReference type="PANTHER" id="PTHR34997">
    <property type="entry name" value="AM15"/>
    <property type="match status" value="1"/>
</dbReference>
<dbReference type="AlphaFoldDB" id="A0A2J6S8Q7"/>
<dbReference type="PROSITE" id="PS51782">
    <property type="entry name" value="LYSM"/>
    <property type="match status" value="4"/>
</dbReference>
<dbReference type="CDD" id="cd00118">
    <property type="entry name" value="LysM"/>
    <property type="match status" value="2"/>
</dbReference>
<dbReference type="InterPro" id="IPR018392">
    <property type="entry name" value="LysM"/>
</dbReference>
<proteinExistence type="predicted"/>
<dbReference type="InterPro" id="IPR036779">
    <property type="entry name" value="LysM_dom_sf"/>
</dbReference>
<feature type="domain" description="LysM" evidence="4">
    <location>
        <begin position="645"/>
        <end position="695"/>
    </location>
</feature>
<gene>
    <name evidence="5" type="ORF">L207DRAFT_575947</name>
</gene>
<protein>
    <recommendedName>
        <fullName evidence="4">LysM domain-containing protein</fullName>
    </recommendedName>
</protein>
<evidence type="ECO:0000259" key="4">
    <source>
        <dbReference type="PROSITE" id="PS51782"/>
    </source>
</evidence>
<evidence type="ECO:0000256" key="1">
    <source>
        <dbReference type="ARBA" id="ARBA00022669"/>
    </source>
</evidence>
<dbReference type="GO" id="GO:0008061">
    <property type="term" value="F:chitin binding"/>
    <property type="evidence" value="ECO:0007669"/>
    <property type="project" value="UniProtKB-KW"/>
</dbReference>